<organism evidence="1 2">
    <name type="scientific">Punica granatum</name>
    <name type="common">Pomegranate</name>
    <dbReference type="NCBI Taxonomy" id="22663"/>
    <lineage>
        <taxon>Eukaryota</taxon>
        <taxon>Viridiplantae</taxon>
        <taxon>Streptophyta</taxon>
        <taxon>Embryophyta</taxon>
        <taxon>Tracheophyta</taxon>
        <taxon>Spermatophyta</taxon>
        <taxon>Magnoliopsida</taxon>
        <taxon>eudicotyledons</taxon>
        <taxon>Gunneridae</taxon>
        <taxon>Pentapetalae</taxon>
        <taxon>rosids</taxon>
        <taxon>malvids</taxon>
        <taxon>Myrtales</taxon>
        <taxon>Lythraceae</taxon>
        <taxon>Punica</taxon>
    </lineage>
</organism>
<dbReference type="Proteomes" id="UP000233551">
    <property type="component" value="Unassembled WGS sequence"/>
</dbReference>
<dbReference type="EMBL" id="PGOL01002431">
    <property type="protein sequence ID" value="PKI48119.1"/>
    <property type="molecule type" value="Genomic_DNA"/>
</dbReference>
<accession>A0A2I0IVT3</accession>
<sequence>MSLVESPRCADPNFVSLGLAYMRPIVQFGSVHLPRGQVMNTCENELPLPVYDLEVDSRQIPSLNGQNESDVFGVNQSWTALGGLLKVGRRCRPIPRVHRSRVDPEGAEKPIALLGSRLRRTLTSRLESRCASAP</sequence>
<reference evidence="1 2" key="1">
    <citation type="submission" date="2017-11" db="EMBL/GenBank/DDBJ databases">
        <title>De-novo sequencing of pomegranate (Punica granatum L.) genome.</title>
        <authorList>
            <person name="Akparov Z."/>
            <person name="Amiraslanov A."/>
            <person name="Hajiyeva S."/>
            <person name="Abbasov M."/>
            <person name="Kaur K."/>
            <person name="Hamwieh A."/>
            <person name="Solovyev V."/>
            <person name="Salamov A."/>
            <person name="Braich B."/>
            <person name="Kosarev P."/>
            <person name="Mahmoud A."/>
            <person name="Hajiyev E."/>
            <person name="Babayeva S."/>
            <person name="Izzatullayeva V."/>
            <person name="Mammadov A."/>
            <person name="Mammadov A."/>
            <person name="Sharifova S."/>
            <person name="Ojaghi J."/>
            <person name="Eynullazada K."/>
            <person name="Bayramov B."/>
            <person name="Abdulazimova A."/>
            <person name="Shahmuradov I."/>
        </authorList>
    </citation>
    <scope>NUCLEOTIDE SEQUENCE [LARGE SCALE GENOMIC DNA]</scope>
    <source>
        <strain evidence="2">cv. AG2017</strain>
        <tissue evidence="1">Leaf</tissue>
    </source>
</reference>
<gene>
    <name evidence="1" type="ORF">CRG98_031481</name>
</gene>
<protein>
    <submittedName>
        <fullName evidence="1">Uncharacterized protein</fullName>
    </submittedName>
</protein>
<name>A0A2I0IVT3_PUNGR</name>
<comment type="caution">
    <text evidence="1">The sequence shown here is derived from an EMBL/GenBank/DDBJ whole genome shotgun (WGS) entry which is preliminary data.</text>
</comment>
<evidence type="ECO:0000313" key="1">
    <source>
        <dbReference type="EMBL" id="PKI48119.1"/>
    </source>
</evidence>
<dbReference type="AlphaFoldDB" id="A0A2I0IVT3"/>
<evidence type="ECO:0000313" key="2">
    <source>
        <dbReference type="Proteomes" id="UP000233551"/>
    </source>
</evidence>
<keyword evidence="2" id="KW-1185">Reference proteome</keyword>
<proteinExistence type="predicted"/>